<proteinExistence type="predicted"/>
<evidence type="ECO:0000313" key="2">
    <source>
        <dbReference type="EMBL" id="MFL8939007.1"/>
    </source>
</evidence>
<keyword evidence="3" id="KW-1185">Reference proteome</keyword>
<dbReference type="Proteomes" id="UP001628668">
    <property type="component" value="Unassembled WGS sequence"/>
</dbReference>
<sequence>MKKHFKWLSICTMIPLMLLTACNTNNGDDNLTDTQNVRYDPVNYKMQTDPVPI</sequence>
<feature type="signal peptide" evidence="1">
    <location>
        <begin position="1"/>
        <end position="27"/>
    </location>
</feature>
<evidence type="ECO:0008006" key="4">
    <source>
        <dbReference type="Google" id="ProtNLM"/>
    </source>
</evidence>
<dbReference type="EMBL" id="JBJOSA010000027">
    <property type="protein sequence ID" value="MFL8939007.1"/>
    <property type="molecule type" value="Genomic_DNA"/>
</dbReference>
<protein>
    <recommendedName>
        <fullName evidence="4">Lipoprotein</fullName>
    </recommendedName>
</protein>
<dbReference type="PROSITE" id="PS51257">
    <property type="entry name" value="PROKAR_LIPOPROTEIN"/>
    <property type="match status" value="1"/>
</dbReference>
<reference evidence="2 3" key="1">
    <citation type="submission" date="2024-12" db="EMBL/GenBank/DDBJ databases">
        <authorList>
            <person name="Li X."/>
            <person name="Zhang D."/>
        </authorList>
    </citation>
    <scope>NUCLEOTIDE SEQUENCE [LARGE SCALE GENOMIC DNA]</scope>
    <source>
        <strain evidence="2 3">JCM19602</strain>
    </source>
</reference>
<keyword evidence="1" id="KW-0732">Signal</keyword>
<feature type="chain" id="PRO_5045970684" description="Lipoprotein" evidence="1">
    <location>
        <begin position="28"/>
        <end position="53"/>
    </location>
</feature>
<gene>
    <name evidence="2" type="ORF">ACKA06_19670</name>
</gene>
<accession>A0ABW8VUG6</accession>
<name>A0ABW8VUG6_9BACI</name>
<evidence type="ECO:0000256" key="1">
    <source>
        <dbReference type="SAM" id="SignalP"/>
    </source>
</evidence>
<organism evidence="2 3">
    <name type="scientific">Rossellomorea oryzaecorticis</name>
    <dbReference type="NCBI Taxonomy" id="1396505"/>
    <lineage>
        <taxon>Bacteria</taxon>
        <taxon>Bacillati</taxon>
        <taxon>Bacillota</taxon>
        <taxon>Bacilli</taxon>
        <taxon>Bacillales</taxon>
        <taxon>Bacillaceae</taxon>
        <taxon>Rossellomorea</taxon>
    </lineage>
</organism>
<comment type="caution">
    <text evidence="2">The sequence shown here is derived from an EMBL/GenBank/DDBJ whole genome shotgun (WGS) entry which is preliminary data.</text>
</comment>
<evidence type="ECO:0000313" key="3">
    <source>
        <dbReference type="Proteomes" id="UP001628668"/>
    </source>
</evidence>
<dbReference type="RefSeq" id="WP_411160436.1">
    <property type="nucleotide sequence ID" value="NZ_JBJOSA010000027.1"/>
</dbReference>